<feature type="compositionally biased region" description="Polar residues" evidence="1">
    <location>
        <begin position="171"/>
        <end position="186"/>
    </location>
</feature>
<reference evidence="2 3" key="1">
    <citation type="submission" date="2017-07" db="EMBL/GenBank/DDBJ databases">
        <title>An improved, manually edited Actinidia chinensis var. chinensis (kiwifruit) genome highlights the challenges associated with draft genomes and gene prediction in plants.</title>
        <authorList>
            <person name="Pilkington S."/>
            <person name="Crowhurst R."/>
            <person name="Hilario E."/>
            <person name="Nardozza S."/>
            <person name="Fraser L."/>
            <person name="Peng Y."/>
            <person name="Gunaseelan K."/>
            <person name="Simpson R."/>
            <person name="Tahir J."/>
            <person name="Deroles S."/>
            <person name="Templeton K."/>
            <person name="Luo Z."/>
            <person name="Davy M."/>
            <person name="Cheng C."/>
            <person name="Mcneilage M."/>
            <person name="Scaglione D."/>
            <person name="Liu Y."/>
            <person name="Zhang Q."/>
            <person name="Datson P."/>
            <person name="De Silva N."/>
            <person name="Gardiner S."/>
            <person name="Bassett H."/>
            <person name="Chagne D."/>
            <person name="Mccallum J."/>
            <person name="Dzierzon H."/>
            <person name="Deng C."/>
            <person name="Wang Y.-Y."/>
            <person name="Barron N."/>
            <person name="Manako K."/>
            <person name="Bowen J."/>
            <person name="Foster T."/>
            <person name="Erridge Z."/>
            <person name="Tiffin H."/>
            <person name="Waite C."/>
            <person name="Davies K."/>
            <person name="Grierson E."/>
            <person name="Laing W."/>
            <person name="Kirk R."/>
            <person name="Chen X."/>
            <person name="Wood M."/>
            <person name="Montefiori M."/>
            <person name="Brummell D."/>
            <person name="Schwinn K."/>
            <person name="Catanach A."/>
            <person name="Fullerton C."/>
            <person name="Li D."/>
            <person name="Meiyalaghan S."/>
            <person name="Nieuwenhuizen N."/>
            <person name="Read N."/>
            <person name="Prakash R."/>
            <person name="Hunter D."/>
            <person name="Zhang H."/>
            <person name="Mckenzie M."/>
            <person name="Knabel M."/>
            <person name="Harris A."/>
            <person name="Allan A."/>
            <person name="Chen A."/>
            <person name="Janssen B."/>
            <person name="Plunkett B."/>
            <person name="Dwamena C."/>
            <person name="Voogd C."/>
            <person name="Leif D."/>
            <person name="Lafferty D."/>
            <person name="Souleyre E."/>
            <person name="Varkonyi-Gasic E."/>
            <person name="Gambi F."/>
            <person name="Hanley J."/>
            <person name="Yao J.-L."/>
            <person name="Cheung J."/>
            <person name="David K."/>
            <person name="Warren B."/>
            <person name="Marsh K."/>
            <person name="Snowden K."/>
            <person name="Lin-Wang K."/>
            <person name="Brian L."/>
            <person name="Martinez-Sanchez M."/>
            <person name="Wang M."/>
            <person name="Ileperuma N."/>
            <person name="Macnee N."/>
            <person name="Campin R."/>
            <person name="Mcatee P."/>
            <person name="Drummond R."/>
            <person name="Espley R."/>
            <person name="Ireland H."/>
            <person name="Wu R."/>
            <person name="Atkinson R."/>
            <person name="Karunairetnam S."/>
            <person name="Bulley S."/>
            <person name="Chunkath S."/>
            <person name="Hanley Z."/>
            <person name="Storey R."/>
            <person name="Thrimawithana A."/>
            <person name="Thomson S."/>
            <person name="David C."/>
            <person name="Testolin R."/>
        </authorList>
    </citation>
    <scope>NUCLEOTIDE SEQUENCE [LARGE SCALE GENOMIC DNA]</scope>
    <source>
        <strain evidence="3">cv. Red5</strain>
        <tissue evidence="2">Young leaf</tissue>
    </source>
</reference>
<dbReference type="EMBL" id="NKQK01000023">
    <property type="protein sequence ID" value="PSR96281.1"/>
    <property type="molecule type" value="Genomic_DNA"/>
</dbReference>
<comment type="caution">
    <text evidence="2">The sequence shown here is derived from an EMBL/GenBank/DDBJ whole genome shotgun (WGS) entry which is preliminary data.</text>
</comment>
<dbReference type="OMA" id="THAMEDE"/>
<name>A0A2R6PT62_ACTCC</name>
<sequence>MKLCEEVEEERKMFQMAEVWREERVQMKLVDAKVTLEEKYSQMNKIVEDLDTFLSSRSAMPDAGEMRIAEFLRKTAASVNIQEIKEFAYVPPKPNDIFSVFEGVNFGEANEREIEQSVGFSPTSHASNVHSVSPEYYVYNKDRLQRHSNAYLDQNGDIEDDGSGWEMVSLSEDQGSSYSPNGSDPSVNKIRRDSNVSGSGTEWEENACEKTPITEISEVSAVPKTRVKKVSPVSRLWRSSQKNGENGKIIPVKRLSNGRVSNGATVSPDIVSGTGILSPPDLVGQWSLPDVGNPHSTRRKKGCIERPRYMQKSSLKARLLEVRMESQKIQLHQVLNQNV</sequence>
<dbReference type="Proteomes" id="UP000241394">
    <property type="component" value="Chromosome LG23"/>
</dbReference>
<dbReference type="InterPro" id="IPR043424">
    <property type="entry name" value="BLT-like"/>
</dbReference>
<organism evidence="2 3">
    <name type="scientific">Actinidia chinensis var. chinensis</name>
    <name type="common">Chinese soft-hair kiwi</name>
    <dbReference type="NCBI Taxonomy" id="1590841"/>
    <lineage>
        <taxon>Eukaryota</taxon>
        <taxon>Viridiplantae</taxon>
        <taxon>Streptophyta</taxon>
        <taxon>Embryophyta</taxon>
        <taxon>Tracheophyta</taxon>
        <taxon>Spermatophyta</taxon>
        <taxon>Magnoliopsida</taxon>
        <taxon>eudicotyledons</taxon>
        <taxon>Gunneridae</taxon>
        <taxon>Pentapetalae</taxon>
        <taxon>asterids</taxon>
        <taxon>Ericales</taxon>
        <taxon>Actinidiaceae</taxon>
        <taxon>Actinidia</taxon>
    </lineage>
</organism>
<reference evidence="3" key="2">
    <citation type="journal article" date="2018" name="BMC Genomics">
        <title>A manually annotated Actinidia chinensis var. chinensis (kiwifruit) genome highlights the challenges associated with draft genomes and gene prediction in plants.</title>
        <authorList>
            <person name="Pilkington S.M."/>
            <person name="Crowhurst R."/>
            <person name="Hilario E."/>
            <person name="Nardozza S."/>
            <person name="Fraser L."/>
            <person name="Peng Y."/>
            <person name="Gunaseelan K."/>
            <person name="Simpson R."/>
            <person name="Tahir J."/>
            <person name="Deroles S.C."/>
            <person name="Templeton K."/>
            <person name="Luo Z."/>
            <person name="Davy M."/>
            <person name="Cheng C."/>
            <person name="McNeilage M."/>
            <person name="Scaglione D."/>
            <person name="Liu Y."/>
            <person name="Zhang Q."/>
            <person name="Datson P."/>
            <person name="De Silva N."/>
            <person name="Gardiner S.E."/>
            <person name="Bassett H."/>
            <person name="Chagne D."/>
            <person name="McCallum J."/>
            <person name="Dzierzon H."/>
            <person name="Deng C."/>
            <person name="Wang Y.Y."/>
            <person name="Barron L."/>
            <person name="Manako K."/>
            <person name="Bowen J."/>
            <person name="Foster T.M."/>
            <person name="Erridge Z.A."/>
            <person name="Tiffin H."/>
            <person name="Waite C.N."/>
            <person name="Davies K.M."/>
            <person name="Grierson E.P."/>
            <person name="Laing W.A."/>
            <person name="Kirk R."/>
            <person name="Chen X."/>
            <person name="Wood M."/>
            <person name="Montefiori M."/>
            <person name="Brummell D.A."/>
            <person name="Schwinn K.E."/>
            <person name="Catanach A."/>
            <person name="Fullerton C."/>
            <person name="Li D."/>
            <person name="Meiyalaghan S."/>
            <person name="Nieuwenhuizen N."/>
            <person name="Read N."/>
            <person name="Prakash R."/>
            <person name="Hunter D."/>
            <person name="Zhang H."/>
            <person name="McKenzie M."/>
            <person name="Knabel M."/>
            <person name="Harris A."/>
            <person name="Allan A.C."/>
            <person name="Gleave A."/>
            <person name="Chen A."/>
            <person name="Janssen B.J."/>
            <person name="Plunkett B."/>
            <person name="Ampomah-Dwamena C."/>
            <person name="Voogd C."/>
            <person name="Leif D."/>
            <person name="Lafferty D."/>
            <person name="Souleyre E.J.F."/>
            <person name="Varkonyi-Gasic E."/>
            <person name="Gambi F."/>
            <person name="Hanley J."/>
            <person name="Yao J.L."/>
            <person name="Cheung J."/>
            <person name="David K.M."/>
            <person name="Warren B."/>
            <person name="Marsh K."/>
            <person name="Snowden K.C."/>
            <person name="Lin-Wang K."/>
            <person name="Brian L."/>
            <person name="Martinez-Sanchez M."/>
            <person name="Wang M."/>
            <person name="Ileperuma N."/>
            <person name="Macnee N."/>
            <person name="Campin R."/>
            <person name="McAtee P."/>
            <person name="Drummond R.S.M."/>
            <person name="Espley R.V."/>
            <person name="Ireland H.S."/>
            <person name="Wu R."/>
            <person name="Atkinson R.G."/>
            <person name="Karunairetnam S."/>
            <person name="Bulley S."/>
            <person name="Chunkath S."/>
            <person name="Hanley Z."/>
            <person name="Storey R."/>
            <person name="Thrimawithana A.H."/>
            <person name="Thomson S."/>
            <person name="David C."/>
            <person name="Testolin R."/>
            <person name="Huang H."/>
            <person name="Hellens R.P."/>
            <person name="Schaffer R.J."/>
        </authorList>
    </citation>
    <scope>NUCLEOTIDE SEQUENCE [LARGE SCALE GENOMIC DNA]</scope>
    <source>
        <strain evidence="3">cv. Red5</strain>
    </source>
</reference>
<evidence type="ECO:0000313" key="2">
    <source>
        <dbReference type="EMBL" id="PSR96281.1"/>
    </source>
</evidence>
<evidence type="ECO:0000313" key="3">
    <source>
        <dbReference type="Proteomes" id="UP000241394"/>
    </source>
</evidence>
<evidence type="ECO:0000256" key="1">
    <source>
        <dbReference type="SAM" id="MobiDB-lite"/>
    </source>
</evidence>
<dbReference type="PANTHER" id="PTHR31071">
    <property type="entry name" value="GB|AAF24581.1"/>
    <property type="match status" value="1"/>
</dbReference>
<keyword evidence="3" id="KW-1185">Reference proteome</keyword>
<dbReference type="Gramene" id="PSR96281">
    <property type="protein sequence ID" value="PSR96281"/>
    <property type="gene ID" value="CEY00_Acc26330"/>
</dbReference>
<dbReference type="STRING" id="1590841.A0A2R6PT62"/>
<gene>
    <name evidence="2" type="ORF">CEY00_Acc26330</name>
</gene>
<dbReference type="OrthoDB" id="1927957at2759"/>
<accession>A0A2R6PT62</accession>
<dbReference type="InParanoid" id="A0A2R6PT62"/>
<dbReference type="PANTHER" id="PTHR31071:SF2">
    <property type="entry name" value="ACTIN CYTOSKELETON-REGULATORY COMPLEX PAN-LIKE PROTEIN"/>
    <property type="match status" value="1"/>
</dbReference>
<proteinExistence type="predicted"/>
<dbReference type="AlphaFoldDB" id="A0A2R6PT62"/>
<feature type="region of interest" description="Disordered" evidence="1">
    <location>
        <begin position="153"/>
        <end position="209"/>
    </location>
</feature>
<protein>
    <submittedName>
        <fullName evidence="2">Protein BRANCHLESS TRICHOME like</fullName>
    </submittedName>
</protein>